<comment type="caution">
    <text evidence="2">The sequence shown here is derived from an EMBL/GenBank/DDBJ whole genome shotgun (WGS) entry which is preliminary data.</text>
</comment>
<keyword evidence="3" id="KW-1185">Reference proteome</keyword>
<feature type="region of interest" description="Disordered" evidence="1">
    <location>
        <begin position="1"/>
        <end position="20"/>
    </location>
</feature>
<evidence type="ECO:0000313" key="2">
    <source>
        <dbReference type="EMBL" id="MBB5832093.1"/>
    </source>
</evidence>
<gene>
    <name evidence="2" type="ORF">HNR70_001906</name>
</gene>
<evidence type="ECO:0008006" key="4">
    <source>
        <dbReference type="Google" id="ProtNLM"/>
    </source>
</evidence>
<dbReference type="Pfam" id="PF08908">
    <property type="entry name" value="MesX"/>
    <property type="match status" value="1"/>
</dbReference>
<dbReference type="EMBL" id="JACHLZ010000001">
    <property type="protein sequence ID" value="MBB5832093.1"/>
    <property type="molecule type" value="Genomic_DNA"/>
</dbReference>
<proteinExistence type="predicted"/>
<protein>
    <recommendedName>
        <fullName evidence="4">DUF1852 domain-containing protein</fullName>
    </recommendedName>
</protein>
<organism evidence="2 3">
    <name type="scientific">Brachybacterium aquaticum</name>
    <dbReference type="NCBI Taxonomy" id="1432564"/>
    <lineage>
        <taxon>Bacteria</taxon>
        <taxon>Bacillati</taxon>
        <taxon>Actinomycetota</taxon>
        <taxon>Actinomycetes</taxon>
        <taxon>Micrococcales</taxon>
        <taxon>Dermabacteraceae</taxon>
        <taxon>Brachybacterium</taxon>
    </lineage>
</organism>
<accession>A0A841ADT9</accession>
<name>A0A841ADT9_9MICO</name>
<dbReference type="InterPro" id="IPR015004">
    <property type="entry name" value="MesX"/>
</dbReference>
<dbReference type="Proteomes" id="UP000588158">
    <property type="component" value="Unassembled WGS sequence"/>
</dbReference>
<dbReference type="AlphaFoldDB" id="A0A841ADT9"/>
<sequence>MTIESTMTTERSATSETATRSDLTFSIRTTRFDEDYVPASGSRITTNFANLARGENRQENLRRALTMIDDRANALAGTEDRYTVELDIVSADLHLGEDVDPDGTGTGVPLIEMLDVQILDRETGTRTRGITGNNFSSYVRDHDFSVRLPASQPAEGTKGQGPVVPDDFGVLHGRLFRRFITSDAYRERFAQPPVICISVSTSRTYHRIGTPHPVLGDEYATDGSSLTDLYFSRMGLQVRYFMPRGAVAPLAFYFEGDLLADHSDLALIGTIATMETFQRIYRPEIYNARRPAGETYRPTLDNPDHEDTGIVYDREERSRLGVTQGRVIEETLIAPHGERLAQWLAEEETR</sequence>
<evidence type="ECO:0000256" key="1">
    <source>
        <dbReference type="SAM" id="MobiDB-lite"/>
    </source>
</evidence>
<reference evidence="2 3" key="1">
    <citation type="submission" date="2020-08" db="EMBL/GenBank/DDBJ databases">
        <title>Sequencing the genomes of 1000 actinobacteria strains.</title>
        <authorList>
            <person name="Klenk H.-P."/>
        </authorList>
    </citation>
    <scope>NUCLEOTIDE SEQUENCE [LARGE SCALE GENOMIC DNA]</scope>
    <source>
        <strain evidence="2 3">DSM 28796</strain>
    </source>
</reference>
<evidence type="ECO:0000313" key="3">
    <source>
        <dbReference type="Proteomes" id="UP000588158"/>
    </source>
</evidence>